<evidence type="ECO:0000313" key="2">
    <source>
        <dbReference type="EMBL" id="EAX91216.1"/>
    </source>
</evidence>
<sequence length="522" mass="60109">MRSGIVGIYDIGYFSSNYQSFDTILSLDEAHKFDGFIDPVKVSTTSNSIYGPNSYRNSPFSTLAITYEQDDKYNHFLYFNDEKSLMKCDHSPILKLIHFDKTFVIKSVSDYYSDTIYHLKMDKNCDTVDLLFNQYGNRFTVDPLHYKPNKMYCIATLTSEESSITLKKYDYSDSTYSLLFSKSFNMEESFEISSTTYKQKFYSMIKIITSGDCYFPYCEVLFGQKDSSLQPKIYHIDGFNHLFEGKSLVRQLFVSQLGYNSFDLKNYEVTTIKFAKLDKFNTFVIFHSIQYINESSSKTISISITNPGFISVFSGEYNIEFTVFQLAKDCIVHYTINYFSELFFTNANTKENSKYCIIHLGTGEMTSVLFKDPKTSNLNSFSYYDSFSMGSNPVIIKDVFTTLNDKKSFIIEYKVGEGNPYGHVGISSTTQRYVSGKFDFPGKDKETESILNQNETNQSNDETETNDRISKPGIFFSSKFGRNTAKVSKNDVITVITPVSSGKNYKIRERNIRFTEHFQNNT</sequence>
<reference evidence="2" key="2">
    <citation type="journal article" date="2007" name="Science">
        <title>Draft genome sequence of the sexually transmitted pathogen Trichomonas vaginalis.</title>
        <authorList>
            <person name="Carlton J.M."/>
            <person name="Hirt R.P."/>
            <person name="Silva J.C."/>
            <person name="Delcher A.L."/>
            <person name="Schatz M."/>
            <person name="Zhao Q."/>
            <person name="Wortman J.R."/>
            <person name="Bidwell S.L."/>
            <person name="Alsmark U.C.M."/>
            <person name="Besteiro S."/>
            <person name="Sicheritz-Ponten T."/>
            <person name="Noel C.J."/>
            <person name="Dacks J.B."/>
            <person name="Foster P.G."/>
            <person name="Simillion C."/>
            <person name="Van de Peer Y."/>
            <person name="Miranda-Saavedra D."/>
            <person name="Barton G.J."/>
            <person name="Westrop G.D."/>
            <person name="Mueller S."/>
            <person name="Dessi D."/>
            <person name="Fiori P.L."/>
            <person name="Ren Q."/>
            <person name="Paulsen I."/>
            <person name="Zhang H."/>
            <person name="Bastida-Corcuera F.D."/>
            <person name="Simoes-Barbosa A."/>
            <person name="Brown M.T."/>
            <person name="Hayes R.D."/>
            <person name="Mukherjee M."/>
            <person name="Okumura C.Y."/>
            <person name="Schneider R."/>
            <person name="Smith A.J."/>
            <person name="Vanacova S."/>
            <person name="Villalvazo M."/>
            <person name="Haas B.J."/>
            <person name="Pertea M."/>
            <person name="Feldblyum T.V."/>
            <person name="Utterback T.R."/>
            <person name="Shu C.L."/>
            <person name="Osoegawa K."/>
            <person name="de Jong P.J."/>
            <person name="Hrdy I."/>
            <person name="Horvathova L."/>
            <person name="Zubacova Z."/>
            <person name="Dolezal P."/>
            <person name="Malik S.B."/>
            <person name="Logsdon J.M. Jr."/>
            <person name="Henze K."/>
            <person name="Gupta A."/>
            <person name="Wang C.C."/>
            <person name="Dunne R.L."/>
            <person name="Upcroft J.A."/>
            <person name="Upcroft P."/>
            <person name="White O."/>
            <person name="Salzberg S.L."/>
            <person name="Tang P."/>
            <person name="Chiu C.-H."/>
            <person name="Lee Y.-S."/>
            <person name="Embley T.M."/>
            <person name="Coombs G.H."/>
            <person name="Mottram J.C."/>
            <person name="Tachezy J."/>
            <person name="Fraser-Liggett C.M."/>
            <person name="Johnson P.J."/>
        </authorList>
    </citation>
    <scope>NUCLEOTIDE SEQUENCE [LARGE SCALE GENOMIC DNA]</scope>
    <source>
        <strain evidence="2">G3</strain>
    </source>
</reference>
<dbReference type="EMBL" id="DS114050">
    <property type="protein sequence ID" value="EAX91216.1"/>
    <property type="molecule type" value="Genomic_DNA"/>
</dbReference>
<dbReference type="VEuPathDB" id="TrichDB:TVAG_066210"/>
<dbReference type="InParanoid" id="A2FV51"/>
<evidence type="ECO:0000313" key="3">
    <source>
        <dbReference type="Proteomes" id="UP000001542"/>
    </source>
</evidence>
<accession>A2FV51</accession>
<proteinExistence type="predicted"/>
<keyword evidence="3" id="KW-1185">Reference proteome</keyword>
<name>A2FV51_TRIV3</name>
<organism evidence="2 3">
    <name type="scientific">Trichomonas vaginalis (strain ATCC PRA-98 / G3)</name>
    <dbReference type="NCBI Taxonomy" id="412133"/>
    <lineage>
        <taxon>Eukaryota</taxon>
        <taxon>Metamonada</taxon>
        <taxon>Parabasalia</taxon>
        <taxon>Trichomonadida</taxon>
        <taxon>Trichomonadidae</taxon>
        <taxon>Trichomonas</taxon>
    </lineage>
</organism>
<protein>
    <submittedName>
        <fullName evidence="2">Uncharacterized protein</fullName>
    </submittedName>
</protein>
<feature type="compositionally biased region" description="Polar residues" evidence="1">
    <location>
        <begin position="449"/>
        <end position="460"/>
    </location>
</feature>
<reference evidence="2" key="1">
    <citation type="submission" date="2006-10" db="EMBL/GenBank/DDBJ databases">
        <authorList>
            <person name="Amadeo P."/>
            <person name="Zhao Q."/>
            <person name="Wortman J."/>
            <person name="Fraser-Liggett C."/>
            <person name="Carlton J."/>
        </authorList>
    </citation>
    <scope>NUCLEOTIDE SEQUENCE</scope>
    <source>
        <strain evidence="2">G3</strain>
    </source>
</reference>
<feature type="region of interest" description="Disordered" evidence="1">
    <location>
        <begin position="449"/>
        <end position="470"/>
    </location>
</feature>
<dbReference type="KEGG" id="tva:4748909"/>
<gene>
    <name evidence="2" type="ORF">TVAG_066210</name>
</gene>
<dbReference type="Proteomes" id="UP000001542">
    <property type="component" value="Unassembled WGS sequence"/>
</dbReference>
<evidence type="ECO:0000256" key="1">
    <source>
        <dbReference type="SAM" id="MobiDB-lite"/>
    </source>
</evidence>
<dbReference type="AlphaFoldDB" id="A2FV51"/>
<dbReference type="RefSeq" id="XP_001304146.1">
    <property type="nucleotide sequence ID" value="XM_001304145.1"/>
</dbReference>
<dbReference type="VEuPathDB" id="TrichDB:TVAGG3_0879960"/>